<dbReference type="RefSeq" id="WP_226371729.1">
    <property type="nucleotide sequence ID" value="NZ_JAGIKX010000057.1"/>
</dbReference>
<evidence type="ECO:0000313" key="2">
    <source>
        <dbReference type="Proteomes" id="UP001519294"/>
    </source>
</evidence>
<protein>
    <submittedName>
        <fullName evidence="1">RNA processing factor Prp31</fullName>
    </submittedName>
</protein>
<comment type="caution">
    <text evidence="1">The sequence shown here is derived from an EMBL/GenBank/DDBJ whole genome shotgun (WGS) entry which is preliminary data.</text>
</comment>
<keyword evidence="2" id="KW-1185">Reference proteome</keyword>
<reference evidence="1 2" key="1">
    <citation type="submission" date="2021-03" db="EMBL/GenBank/DDBJ databases">
        <title>Genomic Encyclopedia of Type Strains, Phase IV (KMG-IV): sequencing the most valuable type-strain genomes for metagenomic binning, comparative biology and taxonomic classification.</title>
        <authorList>
            <person name="Goeker M."/>
        </authorList>
    </citation>
    <scope>NUCLEOTIDE SEQUENCE [LARGE SCALE GENOMIC DNA]</scope>
    <source>
        <strain evidence="1 2">DSM 25790</strain>
    </source>
</reference>
<dbReference type="EMBL" id="JAGIKX010000057">
    <property type="protein sequence ID" value="MBP2259136.1"/>
    <property type="molecule type" value="Genomic_DNA"/>
</dbReference>
<evidence type="ECO:0000313" key="1">
    <source>
        <dbReference type="EMBL" id="MBP2259136.1"/>
    </source>
</evidence>
<name>A0ABS4SCB1_9BACI</name>
<gene>
    <name evidence="1" type="ORF">J2Z81_003130</name>
</gene>
<dbReference type="Proteomes" id="UP001519294">
    <property type="component" value="Unassembled WGS sequence"/>
</dbReference>
<sequence length="157" mass="17808">MGQYQSDLKIQYVRVIDLVFPELASLVKSVNLHLKYVYAMFVAYPSTTQLANAHLTSLSNLLKQASRDRVGKSRAIQIRDLARESIGTVSDSLSFELIHLIETIRFYHHMIQKTDQQIKSLMAQIQSPILTIPGISYRLGSVILSEPLNSFKILVNF</sequence>
<accession>A0ABS4SCB1</accession>
<proteinExistence type="predicted"/>
<organism evidence="1 2">
    <name type="scientific">Virgibacillus alimentarius</name>
    <dbReference type="NCBI Taxonomy" id="698769"/>
    <lineage>
        <taxon>Bacteria</taxon>
        <taxon>Bacillati</taxon>
        <taxon>Bacillota</taxon>
        <taxon>Bacilli</taxon>
        <taxon>Bacillales</taxon>
        <taxon>Bacillaceae</taxon>
        <taxon>Virgibacillus</taxon>
    </lineage>
</organism>